<comment type="caution">
    <text evidence="4">The sequence shown here is derived from an EMBL/GenBank/DDBJ whole genome shotgun (WGS) entry which is preliminary data.</text>
</comment>
<dbReference type="Pfam" id="PF00753">
    <property type="entry name" value="Lactamase_B"/>
    <property type="match status" value="1"/>
</dbReference>
<keyword evidence="5" id="KW-1185">Reference proteome</keyword>
<name>A0A841JWM6_9BACT</name>
<dbReference type="InterPro" id="IPR050855">
    <property type="entry name" value="NDM-1-like"/>
</dbReference>
<evidence type="ECO:0000313" key="5">
    <source>
        <dbReference type="Proteomes" id="UP000538666"/>
    </source>
</evidence>
<dbReference type="AlphaFoldDB" id="A0A841JWM6"/>
<evidence type="ECO:0000259" key="3">
    <source>
        <dbReference type="SMART" id="SM00849"/>
    </source>
</evidence>
<dbReference type="InterPro" id="IPR001279">
    <property type="entry name" value="Metallo-B-lactamas"/>
</dbReference>
<dbReference type="PANTHER" id="PTHR42951:SF4">
    <property type="entry name" value="ACYL-COENZYME A THIOESTERASE MBLAC2"/>
    <property type="match status" value="1"/>
</dbReference>
<dbReference type="EMBL" id="JACHEK010000004">
    <property type="protein sequence ID" value="MBB6144119.1"/>
    <property type="molecule type" value="Genomic_DNA"/>
</dbReference>
<dbReference type="GO" id="GO:0017001">
    <property type="term" value="P:antibiotic catabolic process"/>
    <property type="evidence" value="ECO:0007669"/>
    <property type="project" value="UniProtKB-ARBA"/>
</dbReference>
<gene>
    <name evidence="4" type="ORF">HNQ77_002071</name>
</gene>
<feature type="domain" description="Metallo-beta-lactamase" evidence="3">
    <location>
        <begin position="62"/>
        <end position="250"/>
    </location>
</feature>
<dbReference type="PANTHER" id="PTHR42951">
    <property type="entry name" value="METALLO-BETA-LACTAMASE DOMAIN-CONTAINING"/>
    <property type="match status" value="1"/>
</dbReference>
<dbReference type="OrthoDB" id="420651at2"/>
<dbReference type="CDD" id="cd16282">
    <property type="entry name" value="metallo-hydrolase-like_MBL-fold"/>
    <property type="match status" value="1"/>
</dbReference>
<comment type="similarity">
    <text evidence="1">Belongs to the metallo-beta-lactamase superfamily. Class-B beta-lactamase family.</text>
</comment>
<proteinExistence type="inferred from homology"/>
<keyword evidence="2" id="KW-0732">Signal</keyword>
<dbReference type="Gene3D" id="3.60.15.10">
    <property type="entry name" value="Ribonuclease Z/Hydroxyacylglutathione hydrolase-like"/>
    <property type="match status" value="1"/>
</dbReference>
<dbReference type="SMART" id="SM00849">
    <property type="entry name" value="Lactamase_B"/>
    <property type="match status" value="1"/>
</dbReference>
<dbReference type="GO" id="GO:0016787">
    <property type="term" value="F:hydrolase activity"/>
    <property type="evidence" value="ECO:0007669"/>
    <property type="project" value="UniProtKB-KW"/>
</dbReference>
<evidence type="ECO:0000256" key="1">
    <source>
        <dbReference type="ARBA" id="ARBA00005250"/>
    </source>
</evidence>
<feature type="signal peptide" evidence="2">
    <location>
        <begin position="1"/>
        <end position="23"/>
    </location>
</feature>
<evidence type="ECO:0000313" key="4">
    <source>
        <dbReference type="EMBL" id="MBB6144119.1"/>
    </source>
</evidence>
<dbReference type="RefSeq" id="WP_050059209.1">
    <property type="nucleotide sequence ID" value="NZ_JACHEK010000004.1"/>
</dbReference>
<protein>
    <submittedName>
        <fullName evidence="4">Glyoxylase-like metal-dependent hydrolase (Beta-lactamase superfamily II)</fullName>
    </submittedName>
</protein>
<accession>A0A841JWM6</accession>
<sequence>MRTTFKAIALAISGISITSLALAQGPNIDYDKIQIISQQLAPNFYTFTGSPNLDPGHPEAAGGRIGVLVGSEGVLLVDATYLPLSDKVADAIKEVNPGPVRFLVDTHYHPDHTGGNPSFVKTGALLFAREEVRDALMQPLPPATLAVIGKAASFTDPARLPTVTYGPGSPVKIYFDGDTIDLIPLRAAHTDGDTMVRFEKADIIMVGDFYRNYGYPFIDVTRGGSFKGVLEAVDVLLQNAGPNTKLLPGHGTVTTRSDVEAYRDMILDVQSRILQMIREGKSIQEVLAAKLTVRYDSKVPGGATPLPIGVGTSADRFVSSLYTELKSGK</sequence>
<keyword evidence="4" id="KW-0378">Hydrolase</keyword>
<dbReference type="SUPFAM" id="SSF56281">
    <property type="entry name" value="Metallo-hydrolase/oxidoreductase"/>
    <property type="match status" value="1"/>
</dbReference>
<organism evidence="4 5">
    <name type="scientific">Silvibacterium bohemicum</name>
    <dbReference type="NCBI Taxonomy" id="1577686"/>
    <lineage>
        <taxon>Bacteria</taxon>
        <taxon>Pseudomonadati</taxon>
        <taxon>Acidobacteriota</taxon>
        <taxon>Terriglobia</taxon>
        <taxon>Terriglobales</taxon>
        <taxon>Acidobacteriaceae</taxon>
        <taxon>Silvibacterium</taxon>
    </lineage>
</organism>
<feature type="chain" id="PRO_5032678633" evidence="2">
    <location>
        <begin position="24"/>
        <end position="329"/>
    </location>
</feature>
<evidence type="ECO:0000256" key="2">
    <source>
        <dbReference type="SAM" id="SignalP"/>
    </source>
</evidence>
<reference evidence="4 5" key="1">
    <citation type="submission" date="2020-08" db="EMBL/GenBank/DDBJ databases">
        <title>Genomic Encyclopedia of Type Strains, Phase IV (KMG-IV): sequencing the most valuable type-strain genomes for metagenomic binning, comparative biology and taxonomic classification.</title>
        <authorList>
            <person name="Goeker M."/>
        </authorList>
    </citation>
    <scope>NUCLEOTIDE SEQUENCE [LARGE SCALE GENOMIC DNA]</scope>
    <source>
        <strain evidence="4 5">DSM 103733</strain>
    </source>
</reference>
<dbReference type="InterPro" id="IPR036866">
    <property type="entry name" value="RibonucZ/Hydroxyglut_hydro"/>
</dbReference>
<dbReference type="Proteomes" id="UP000538666">
    <property type="component" value="Unassembled WGS sequence"/>
</dbReference>